<dbReference type="OrthoDB" id="68611at2759"/>
<evidence type="ECO:0008006" key="12">
    <source>
        <dbReference type="Google" id="ProtNLM"/>
    </source>
</evidence>
<evidence type="ECO:0000256" key="6">
    <source>
        <dbReference type="ARBA" id="ARBA00023065"/>
    </source>
</evidence>
<feature type="transmembrane region" description="Helical" evidence="9">
    <location>
        <begin position="66"/>
        <end position="84"/>
    </location>
</feature>
<keyword evidence="5 9" id="KW-1133">Transmembrane helix</keyword>
<dbReference type="RefSeq" id="XP_044332655.1">
    <property type="nucleotide sequence ID" value="XM_044476720.1"/>
</dbReference>
<evidence type="ECO:0000256" key="3">
    <source>
        <dbReference type="ARBA" id="ARBA00022448"/>
    </source>
</evidence>
<evidence type="ECO:0000313" key="10">
    <source>
        <dbReference type="EnsemblPlants" id="TraesCS2D02G295900.1"/>
    </source>
</evidence>
<dbReference type="Gramene" id="TraesCLE_scaffold_006906_01G000700.1">
    <property type="protein sequence ID" value="TraesCLE_scaffold_006906_01G000700.1"/>
    <property type="gene ID" value="TraesCLE_scaffold_006906_01G000700"/>
</dbReference>
<evidence type="ECO:0000256" key="2">
    <source>
        <dbReference type="ARBA" id="ARBA00007079"/>
    </source>
</evidence>
<accession>A0A3B6DDB6</accession>
<dbReference type="EnsemblPlants" id="TraesCS2D02G295900.1">
    <property type="protein sequence ID" value="TraesCS2D02G295900.1"/>
    <property type="gene ID" value="TraesCS2D02G295900"/>
</dbReference>
<evidence type="ECO:0000256" key="4">
    <source>
        <dbReference type="ARBA" id="ARBA00022692"/>
    </source>
</evidence>
<feature type="transmembrane region" description="Helical" evidence="9">
    <location>
        <begin position="147"/>
        <end position="166"/>
    </location>
</feature>
<feature type="transmembrane region" description="Helical" evidence="9">
    <location>
        <begin position="116"/>
        <end position="135"/>
    </location>
</feature>
<evidence type="ECO:0000256" key="1">
    <source>
        <dbReference type="ARBA" id="ARBA00004141"/>
    </source>
</evidence>
<comment type="similarity">
    <text evidence="2">Belongs to the aromatic acid exporter (TC 2.A.85) family.</text>
</comment>
<dbReference type="Proteomes" id="UP000019116">
    <property type="component" value="Chromosome 2D"/>
</dbReference>
<keyword evidence="4 9" id="KW-0812">Transmembrane</keyword>
<dbReference type="STRING" id="4565.A0A3B6DDB6"/>
<dbReference type="Gramene" id="TraesCS2D03G0684700.1">
    <property type="protein sequence ID" value="TraesCS2D03G0684700.1.CDS"/>
    <property type="gene ID" value="TraesCS2D03G0684700"/>
</dbReference>
<dbReference type="Gramene" id="TraesPARA_EIv1.0_0699800.2">
    <property type="protein sequence ID" value="TraesPARA_EIv1.0_0699800.2.CDS"/>
    <property type="gene ID" value="TraesPARA_EIv1.0_0699800"/>
</dbReference>
<dbReference type="GeneID" id="123053265"/>
<feature type="transmembrane region" description="Helical" evidence="9">
    <location>
        <begin position="173"/>
        <end position="193"/>
    </location>
</feature>
<dbReference type="AlphaFoldDB" id="A0A3B6DDB6"/>
<reference evidence="10" key="1">
    <citation type="submission" date="2018-08" db="EMBL/GenBank/DDBJ databases">
        <authorList>
            <person name="Rossello M."/>
        </authorList>
    </citation>
    <scope>NUCLEOTIDE SEQUENCE [LARGE SCALE GENOMIC DNA]</scope>
    <source>
        <strain evidence="10">cv. Chinese Spring</strain>
    </source>
</reference>
<name>A0A3B6DDB6_WHEAT</name>
<keyword evidence="11" id="KW-1185">Reference proteome</keyword>
<keyword evidence="3" id="KW-0813">Transport</keyword>
<reference evidence="10" key="2">
    <citation type="submission" date="2018-10" db="UniProtKB">
        <authorList>
            <consortium name="EnsemblPlants"/>
        </authorList>
    </citation>
    <scope>IDENTIFICATION</scope>
</reference>
<dbReference type="Gramene" id="TraesWEE_scaffold_094890_01G000200.1">
    <property type="protein sequence ID" value="TraesWEE_scaffold_094890_01G000200.1"/>
    <property type="gene ID" value="TraesWEE_scaffold_094890_01G000200"/>
</dbReference>
<dbReference type="Pfam" id="PF11744">
    <property type="entry name" value="ALMT"/>
    <property type="match status" value="1"/>
</dbReference>
<evidence type="ECO:0000313" key="11">
    <source>
        <dbReference type="Proteomes" id="UP000019116"/>
    </source>
</evidence>
<dbReference type="Gramene" id="TraesROB_scaffold_034818_01G000100.1">
    <property type="protein sequence ID" value="TraesROB_scaffold_034818_01G000100.1"/>
    <property type="gene ID" value="TraesROB_scaffold_034818_01G000100"/>
</dbReference>
<evidence type="ECO:0000256" key="8">
    <source>
        <dbReference type="ARBA" id="ARBA00023303"/>
    </source>
</evidence>
<dbReference type="SMR" id="A0A3B6DDB6"/>
<keyword evidence="6" id="KW-0406">Ion transport</keyword>
<dbReference type="PANTHER" id="PTHR31086">
    <property type="entry name" value="ALUMINUM-ACTIVATED MALATE TRANSPORTER 10"/>
    <property type="match status" value="1"/>
</dbReference>
<organism evidence="10">
    <name type="scientific">Triticum aestivum</name>
    <name type="common">Wheat</name>
    <dbReference type="NCBI Taxonomy" id="4565"/>
    <lineage>
        <taxon>Eukaryota</taxon>
        <taxon>Viridiplantae</taxon>
        <taxon>Streptophyta</taxon>
        <taxon>Embryophyta</taxon>
        <taxon>Tracheophyta</taxon>
        <taxon>Spermatophyta</taxon>
        <taxon>Magnoliopsida</taxon>
        <taxon>Liliopsida</taxon>
        <taxon>Poales</taxon>
        <taxon>Poaceae</taxon>
        <taxon>BOP clade</taxon>
        <taxon>Pooideae</taxon>
        <taxon>Triticodae</taxon>
        <taxon>Triticeae</taxon>
        <taxon>Triticinae</taxon>
        <taxon>Triticum</taxon>
    </lineage>
</organism>
<evidence type="ECO:0000256" key="9">
    <source>
        <dbReference type="SAM" id="Phobius"/>
    </source>
</evidence>
<dbReference type="InterPro" id="IPR020966">
    <property type="entry name" value="ALMT"/>
</dbReference>
<dbReference type="Gramene" id="TraesCS2D02G295900.1">
    <property type="protein sequence ID" value="TraesCS2D02G295900.1"/>
    <property type="gene ID" value="TraesCS2D02G295900"/>
</dbReference>
<evidence type="ECO:0000256" key="7">
    <source>
        <dbReference type="ARBA" id="ARBA00023136"/>
    </source>
</evidence>
<evidence type="ECO:0000256" key="5">
    <source>
        <dbReference type="ARBA" id="ARBA00022989"/>
    </source>
</evidence>
<feature type="transmembrane region" description="Helical" evidence="9">
    <location>
        <begin position="205"/>
        <end position="227"/>
    </location>
</feature>
<keyword evidence="7 9" id="KW-0472">Membrane</keyword>
<dbReference type="GO" id="GO:0009705">
    <property type="term" value="C:plant-type vacuole membrane"/>
    <property type="evidence" value="ECO:0000318"/>
    <property type="project" value="GO_Central"/>
</dbReference>
<dbReference type="GO" id="GO:0034220">
    <property type="term" value="P:monoatomic ion transmembrane transport"/>
    <property type="evidence" value="ECO:0007669"/>
    <property type="project" value="UniProtKB-KW"/>
</dbReference>
<dbReference type="GO" id="GO:0015743">
    <property type="term" value="P:malate transport"/>
    <property type="evidence" value="ECO:0007669"/>
    <property type="project" value="InterPro"/>
</dbReference>
<proteinExistence type="inferred from homology"/>
<feature type="transmembrane region" description="Helical" evidence="9">
    <location>
        <begin position="90"/>
        <end position="109"/>
    </location>
</feature>
<gene>
    <name evidence="10" type="primary">LOC123053265</name>
</gene>
<sequence>MEVDHRIRVSDGDGETTAGQGGVVGVFFARCWLRLRSVLVGLWCWVAGFARKVGRIAREDPRRVAHSLKVGLALTLVSVFYYVTPLFKGFGVSTLWAVLTVVVVMEYTVGGTLSKGLNRAFATLVAGFIAVGAHQVANRCGAQGEPILLAIFVFLLASAATFSRFIPEIKARYDYGVTIFILTFSLVAVSSYRVEELIQLAHQRFSTIVIGVLTCLCTTIFVFPVWAGEDLHKLTAGNLDKLAQFLQGLESECFGEKAAGENLEGKAFLQVYKSVLNSKASEDSLCNFAKWEPGHGKFGFRHPWSQYQKLGALCRQCASSMEALASYVITLQKSQVIADSPPIHDIRRRLWSQDIDRHHFPDQQYPEANPELTLKVRTACGEMSSHSAKALKELSTAIRTMIIPSPANITMSAAIKAAKDLRNELSEEAALLQVMHVAVTATLLSDLVTTIVKIAETADNLARLGHFKNPEKTQKDVAINIPSR</sequence>
<comment type="subcellular location">
    <subcellularLocation>
        <location evidence="1">Membrane</location>
        <topology evidence="1">Multi-pass membrane protein</topology>
    </subcellularLocation>
</comment>
<keyword evidence="8" id="KW-0407">Ion channel</keyword>
<protein>
    <recommendedName>
        <fullName evidence="12">ALMT1</fullName>
    </recommendedName>
</protein>